<comment type="caution">
    <text evidence="2">The sequence shown here is derived from an EMBL/GenBank/DDBJ whole genome shotgun (WGS) entry which is preliminary data.</text>
</comment>
<evidence type="ECO:0000259" key="1">
    <source>
        <dbReference type="Pfam" id="PF08100"/>
    </source>
</evidence>
<dbReference type="AlphaFoldDB" id="A0AAD4SEX1"/>
<dbReference type="Pfam" id="PF08100">
    <property type="entry name" value="Dimerisation"/>
    <property type="match status" value="1"/>
</dbReference>
<feature type="non-terminal residue" evidence="2">
    <location>
        <position position="69"/>
    </location>
</feature>
<dbReference type="GO" id="GO:0008168">
    <property type="term" value="F:methyltransferase activity"/>
    <property type="evidence" value="ECO:0007669"/>
    <property type="project" value="InterPro"/>
</dbReference>
<dbReference type="SUPFAM" id="SSF46785">
    <property type="entry name" value="Winged helix' DNA-binding domain"/>
    <property type="match status" value="1"/>
</dbReference>
<dbReference type="InterPro" id="IPR036390">
    <property type="entry name" value="WH_DNA-bd_sf"/>
</dbReference>
<sequence length="69" mass="7644">MDSAVERLKGQAEIWEHMFGFVDSMALKCAVELGIPDIVNSHGRPVTMSEIVDSLKTNTSSFPNTDYLI</sequence>
<dbReference type="GO" id="GO:0046983">
    <property type="term" value="F:protein dimerization activity"/>
    <property type="evidence" value="ECO:0007669"/>
    <property type="project" value="InterPro"/>
</dbReference>
<dbReference type="InterPro" id="IPR012967">
    <property type="entry name" value="COMT_dimerisation"/>
</dbReference>
<dbReference type="Proteomes" id="UP001202328">
    <property type="component" value="Unassembled WGS sequence"/>
</dbReference>
<dbReference type="EMBL" id="JAJJMB010011871">
    <property type="protein sequence ID" value="KAI3896752.1"/>
    <property type="molecule type" value="Genomic_DNA"/>
</dbReference>
<dbReference type="PROSITE" id="PS51683">
    <property type="entry name" value="SAM_OMT_II"/>
    <property type="match status" value="1"/>
</dbReference>
<reference evidence="2" key="1">
    <citation type="submission" date="2022-04" db="EMBL/GenBank/DDBJ databases">
        <title>A functionally conserved STORR gene fusion in Papaver species that diverged 16.8 million years ago.</title>
        <authorList>
            <person name="Catania T."/>
        </authorList>
    </citation>
    <scope>NUCLEOTIDE SEQUENCE</scope>
    <source>
        <strain evidence="2">S-188037</strain>
    </source>
</reference>
<name>A0AAD4SEX1_9MAGN</name>
<accession>A0AAD4SEX1</accession>
<keyword evidence="3" id="KW-1185">Reference proteome</keyword>
<feature type="domain" description="O-methyltransferase dimerisation" evidence="1">
    <location>
        <begin position="15"/>
        <end position="60"/>
    </location>
</feature>
<dbReference type="InterPro" id="IPR036388">
    <property type="entry name" value="WH-like_DNA-bd_sf"/>
</dbReference>
<organism evidence="2 3">
    <name type="scientific">Papaver atlanticum</name>
    <dbReference type="NCBI Taxonomy" id="357466"/>
    <lineage>
        <taxon>Eukaryota</taxon>
        <taxon>Viridiplantae</taxon>
        <taxon>Streptophyta</taxon>
        <taxon>Embryophyta</taxon>
        <taxon>Tracheophyta</taxon>
        <taxon>Spermatophyta</taxon>
        <taxon>Magnoliopsida</taxon>
        <taxon>Ranunculales</taxon>
        <taxon>Papaveraceae</taxon>
        <taxon>Papaveroideae</taxon>
        <taxon>Papaver</taxon>
    </lineage>
</organism>
<evidence type="ECO:0000313" key="3">
    <source>
        <dbReference type="Proteomes" id="UP001202328"/>
    </source>
</evidence>
<evidence type="ECO:0000313" key="2">
    <source>
        <dbReference type="EMBL" id="KAI3896752.1"/>
    </source>
</evidence>
<gene>
    <name evidence="2" type="ORF">MKW98_009605</name>
</gene>
<dbReference type="Gene3D" id="1.10.10.10">
    <property type="entry name" value="Winged helix-like DNA-binding domain superfamily/Winged helix DNA-binding domain"/>
    <property type="match status" value="1"/>
</dbReference>
<protein>
    <recommendedName>
        <fullName evidence="1">O-methyltransferase dimerisation domain-containing protein</fullName>
    </recommendedName>
</protein>
<proteinExistence type="predicted"/>
<dbReference type="InterPro" id="IPR016461">
    <property type="entry name" value="COMT-like"/>
</dbReference>